<evidence type="ECO:0000256" key="1">
    <source>
        <dbReference type="ARBA" id="ARBA00001933"/>
    </source>
</evidence>
<dbReference type="InterPro" id="IPR015421">
    <property type="entry name" value="PyrdxlP-dep_Trfase_major"/>
</dbReference>
<name>A0A5B2WMQ7_9PSEU</name>
<accession>A0A5B2WMQ7</accession>
<dbReference type="InterPro" id="IPR015424">
    <property type="entry name" value="PyrdxlP-dep_Trfase"/>
</dbReference>
<dbReference type="PANTHER" id="PTHR11808">
    <property type="entry name" value="TRANS-SULFURATION ENZYME FAMILY MEMBER"/>
    <property type="match status" value="1"/>
</dbReference>
<dbReference type="AlphaFoldDB" id="A0A5B2WMQ7"/>
<reference evidence="6 7" key="1">
    <citation type="submission" date="2019-09" db="EMBL/GenBank/DDBJ databases">
        <title>Goodfellowia gen. nov., a new genus of the Pseudonocardineae related to Actinoalloteichus, containing Goodfellowia coeruleoviolacea gen. nov., comb. nov. gen. nov., comb. nov.</title>
        <authorList>
            <person name="Labeda D."/>
        </authorList>
    </citation>
    <scope>NUCLEOTIDE SEQUENCE [LARGE SCALE GENOMIC DNA]</scope>
    <source>
        <strain evidence="6 7">AN110305</strain>
    </source>
</reference>
<dbReference type="GO" id="GO:0019346">
    <property type="term" value="P:transsulfuration"/>
    <property type="evidence" value="ECO:0007669"/>
    <property type="project" value="InterPro"/>
</dbReference>
<feature type="modified residue" description="N6-(pyridoxal phosphate)lysine" evidence="4">
    <location>
        <position position="213"/>
    </location>
</feature>
<comment type="caution">
    <text evidence="6">The sequence shown here is derived from an EMBL/GenBank/DDBJ whole genome shotgun (WGS) entry which is preliminary data.</text>
</comment>
<evidence type="ECO:0000256" key="4">
    <source>
        <dbReference type="PIRSR" id="PIRSR001434-2"/>
    </source>
</evidence>
<dbReference type="SUPFAM" id="SSF53383">
    <property type="entry name" value="PLP-dependent transferases"/>
    <property type="match status" value="1"/>
</dbReference>
<dbReference type="InterPro" id="IPR015422">
    <property type="entry name" value="PyrdxlP-dep_Trfase_small"/>
</dbReference>
<protein>
    <submittedName>
        <fullName evidence="6">PLP-dependent transferase</fullName>
    </submittedName>
</protein>
<evidence type="ECO:0000256" key="3">
    <source>
        <dbReference type="ARBA" id="ARBA00022898"/>
    </source>
</evidence>
<reference evidence="6 7" key="2">
    <citation type="submission" date="2019-09" db="EMBL/GenBank/DDBJ databases">
        <authorList>
            <person name="Jin C."/>
        </authorList>
    </citation>
    <scope>NUCLEOTIDE SEQUENCE [LARGE SCALE GENOMIC DNA]</scope>
    <source>
        <strain evidence="6 7">AN110305</strain>
    </source>
</reference>
<dbReference type="Gene3D" id="3.40.640.10">
    <property type="entry name" value="Type I PLP-dependent aspartate aminotransferase-like (Major domain)"/>
    <property type="match status" value="1"/>
</dbReference>
<keyword evidence="7" id="KW-1185">Reference proteome</keyword>
<keyword evidence="3 4" id="KW-0663">Pyridoxal phosphate</keyword>
<dbReference type="GO" id="GO:0019343">
    <property type="term" value="P:cysteine biosynthetic process via cystathionine"/>
    <property type="evidence" value="ECO:0007669"/>
    <property type="project" value="TreeGrafter"/>
</dbReference>
<dbReference type="OrthoDB" id="9805790at2"/>
<dbReference type="PANTHER" id="PTHR11808:SF15">
    <property type="entry name" value="CYSTATHIONINE GAMMA-LYASE"/>
    <property type="match status" value="1"/>
</dbReference>
<dbReference type="Gene3D" id="3.90.1150.10">
    <property type="entry name" value="Aspartate Aminotransferase, domain 1"/>
    <property type="match status" value="1"/>
</dbReference>
<comment type="cofactor">
    <cofactor evidence="1 5">
        <name>pyridoxal 5'-phosphate</name>
        <dbReference type="ChEBI" id="CHEBI:597326"/>
    </cofactor>
</comment>
<evidence type="ECO:0000313" key="6">
    <source>
        <dbReference type="EMBL" id="KAA2252715.1"/>
    </source>
</evidence>
<evidence type="ECO:0000256" key="5">
    <source>
        <dbReference type="RuleBase" id="RU362118"/>
    </source>
</evidence>
<proteinExistence type="inferred from homology"/>
<gene>
    <name evidence="6" type="ORF">F0L68_34950</name>
</gene>
<keyword evidence="6" id="KW-0808">Transferase</keyword>
<organism evidence="6 7">
    <name type="scientific">Solihabitans fulvus</name>
    <dbReference type="NCBI Taxonomy" id="1892852"/>
    <lineage>
        <taxon>Bacteria</taxon>
        <taxon>Bacillati</taxon>
        <taxon>Actinomycetota</taxon>
        <taxon>Actinomycetes</taxon>
        <taxon>Pseudonocardiales</taxon>
        <taxon>Pseudonocardiaceae</taxon>
        <taxon>Solihabitans</taxon>
    </lineage>
</organism>
<dbReference type="Pfam" id="PF01053">
    <property type="entry name" value="Cys_Met_Meta_PP"/>
    <property type="match status" value="1"/>
</dbReference>
<comment type="similarity">
    <text evidence="2 5">Belongs to the trans-sulfuration enzymes family.</text>
</comment>
<dbReference type="GO" id="GO:0003962">
    <property type="term" value="F:cystathionine gamma-synthase activity"/>
    <property type="evidence" value="ECO:0007669"/>
    <property type="project" value="TreeGrafter"/>
</dbReference>
<sequence>MQPSNRSTYSPWRQDYRRETVAAQADGWRCAVTGAVPPPITIGATYARTGDYALPAGMAYLRDQGSPLVEQAESVLHRLEGGTDALLFSSGMAAATAVFATLPAGSRVVVPETMYFGLTRWLREFGPQLGLVVAAAPTGDLDAVRAAVRAAPTALVWVESPCNPTWVVTDVAACAEIAHEAGALLGVDNTVPTPVHTQPFELGADLIMHSATKYLNGHTDVVGGFLATSTENEHWARLRLHRQLGGAVPGQLETYLLVRGMKTLFPRMRQISASAQRIAEHFVEHPVIRRVAYPGLPGDPGHAVAARQMRDGFSGMLSLHVDGPGDLALRVARNCELFLAATSLGGVESLIEHRHTFEGPGSTAPPDMLRLSIGLEDPDDLIADLEQALKRAAVDEAPRLEDHR</sequence>
<dbReference type="EMBL" id="VUOB01000073">
    <property type="protein sequence ID" value="KAA2252715.1"/>
    <property type="molecule type" value="Genomic_DNA"/>
</dbReference>
<dbReference type="GO" id="GO:0004123">
    <property type="term" value="F:cystathionine gamma-lyase activity"/>
    <property type="evidence" value="ECO:0007669"/>
    <property type="project" value="TreeGrafter"/>
</dbReference>
<dbReference type="PIRSF" id="PIRSF001434">
    <property type="entry name" value="CGS"/>
    <property type="match status" value="1"/>
</dbReference>
<dbReference type="GO" id="GO:0030170">
    <property type="term" value="F:pyridoxal phosphate binding"/>
    <property type="evidence" value="ECO:0007669"/>
    <property type="project" value="InterPro"/>
</dbReference>
<evidence type="ECO:0000313" key="7">
    <source>
        <dbReference type="Proteomes" id="UP000323454"/>
    </source>
</evidence>
<dbReference type="GO" id="GO:0005737">
    <property type="term" value="C:cytoplasm"/>
    <property type="evidence" value="ECO:0007669"/>
    <property type="project" value="TreeGrafter"/>
</dbReference>
<evidence type="ECO:0000256" key="2">
    <source>
        <dbReference type="ARBA" id="ARBA00009077"/>
    </source>
</evidence>
<dbReference type="Proteomes" id="UP000323454">
    <property type="component" value="Unassembled WGS sequence"/>
</dbReference>
<dbReference type="InterPro" id="IPR000277">
    <property type="entry name" value="Cys/Met-Metab_PyrdxlP-dep_enz"/>
</dbReference>
<dbReference type="RefSeq" id="WP_149854170.1">
    <property type="nucleotide sequence ID" value="NZ_VUOB01000073.1"/>
</dbReference>